<organism evidence="1 2">
    <name type="scientific">Homarus americanus</name>
    <name type="common">American lobster</name>
    <dbReference type="NCBI Taxonomy" id="6706"/>
    <lineage>
        <taxon>Eukaryota</taxon>
        <taxon>Metazoa</taxon>
        <taxon>Ecdysozoa</taxon>
        <taxon>Arthropoda</taxon>
        <taxon>Crustacea</taxon>
        <taxon>Multicrustacea</taxon>
        <taxon>Malacostraca</taxon>
        <taxon>Eumalacostraca</taxon>
        <taxon>Eucarida</taxon>
        <taxon>Decapoda</taxon>
        <taxon>Pleocyemata</taxon>
        <taxon>Astacidea</taxon>
        <taxon>Nephropoidea</taxon>
        <taxon>Nephropidae</taxon>
        <taxon>Homarus</taxon>
    </lineage>
</organism>
<dbReference type="PANTHER" id="PTHR46880">
    <property type="entry name" value="RAS-ASSOCIATING DOMAIN-CONTAINING PROTEIN"/>
    <property type="match status" value="1"/>
</dbReference>
<evidence type="ECO:0000313" key="2">
    <source>
        <dbReference type="Proteomes" id="UP000747542"/>
    </source>
</evidence>
<reference evidence="1" key="1">
    <citation type="journal article" date="2021" name="Sci. Adv.">
        <title>The American lobster genome reveals insights on longevity, neural, and immune adaptations.</title>
        <authorList>
            <person name="Polinski J.M."/>
            <person name="Zimin A.V."/>
            <person name="Clark K.F."/>
            <person name="Kohn A.B."/>
            <person name="Sadowski N."/>
            <person name="Timp W."/>
            <person name="Ptitsyn A."/>
            <person name="Khanna P."/>
            <person name="Romanova D.Y."/>
            <person name="Williams P."/>
            <person name="Greenwood S.J."/>
            <person name="Moroz L.L."/>
            <person name="Walt D.R."/>
            <person name="Bodnar A.G."/>
        </authorList>
    </citation>
    <scope>NUCLEOTIDE SEQUENCE</scope>
    <source>
        <strain evidence="1">GMGI-L3</strain>
    </source>
</reference>
<comment type="caution">
    <text evidence="1">The sequence shown here is derived from an EMBL/GenBank/DDBJ whole genome shotgun (WGS) entry which is preliminary data.</text>
</comment>
<dbReference type="AlphaFoldDB" id="A0A8J5N2L3"/>
<keyword evidence="2" id="KW-1185">Reference proteome</keyword>
<proteinExistence type="predicted"/>
<dbReference type="EMBL" id="JAHLQT010011632">
    <property type="protein sequence ID" value="KAG7172013.1"/>
    <property type="molecule type" value="Genomic_DNA"/>
</dbReference>
<dbReference type="PANTHER" id="PTHR46880:SF5">
    <property type="entry name" value="DUF4371 DOMAIN-CONTAINING PROTEIN"/>
    <property type="match status" value="1"/>
</dbReference>
<evidence type="ECO:0000313" key="1">
    <source>
        <dbReference type="EMBL" id="KAG7172013.1"/>
    </source>
</evidence>
<dbReference type="Proteomes" id="UP000747542">
    <property type="component" value="Unassembled WGS sequence"/>
</dbReference>
<protein>
    <submittedName>
        <fullName evidence="1">Uncharacterized protein</fullName>
    </submittedName>
</protein>
<sequence>MTRCWQLKKVLKRIKPAKLTDLDQVVYKWYKQEHLSGVNVYGLDIENAAARFAQHLKTQVLAGFSILEAVIAELTRKLLASLPMVTKGNATVDDQVVPAESPLAVPFGASSGLCALSQPPVYEGLCLRRYSPSQHYKHLVEIIRHLGPSLRRIMEGDTTMFQGEKLSGRSNTFKTARRGMLTSLISSLNKRFIDMASTILQNAWILNFKLWPADYNRNEDFGDSTVQALAQALEKTLMEAEVNPTLVEDEWTVLRSYIYKTSSADAERGFSQVKLVKTDWRSRLTDDHLTNLMVVQLQTVCVGNFNPDKAIARFLTTGARHVGGYTHTAGCSTVEDLDDNNELNEEHQYTEIELGLCAKSIVDWKQFCSEICMHRMEIQEPIGGPNKVVEIDESKFSKMKFLCGRLVKGVWVFGGSERGSGHMFHCAG</sequence>
<name>A0A8J5N2L3_HOMAM</name>
<accession>A0A8J5N2L3</accession>
<gene>
    <name evidence="1" type="ORF">Hamer_G000985</name>
</gene>